<evidence type="ECO:0000313" key="2">
    <source>
        <dbReference type="Proteomes" id="UP000199149"/>
    </source>
</evidence>
<dbReference type="OrthoDB" id="1350910at2"/>
<reference evidence="2" key="1">
    <citation type="submission" date="2016-10" db="EMBL/GenBank/DDBJ databases">
        <authorList>
            <person name="Varghese N."/>
            <person name="Submissions S."/>
        </authorList>
    </citation>
    <scope>NUCLEOTIDE SEQUENCE [LARGE SCALE GENOMIC DNA]</scope>
    <source>
        <strain evidence="2">XJ109</strain>
    </source>
</reference>
<dbReference type="AlphaFoldDB" id="A0A1I4YJ85"/>
<accession>A0A1I4YJ85</accession>
<sequence>MKNLILLLATFITLQSCGEDKKVRTKDSSEESTTTDNVQNTNSTSNELIITLNADFNKNDELIIFWKDKNIGWFTDEKTIYGGASDIDGHQTIVFKFPNGAIPNDLRFDISNNKEQKEIKVNFIKLQQGPREFYIFGDELTKYFKPNEFISYNAEKHKLILSENKSQYDPYLNTTHDFILELQKVLNTTF</sequence>
<dbReference type="Proteomes" id="UP000199149">
    <property type="component" value="Unassembled WGS sequence"/>
</dbReference>
<protein>
    <recommendedName>
        <fullName evidence="3">Lipoprotein</fullName>
    </recommendedName>
</protein>
<keyword evidence="2" id="KW-1185">Reference proteome</keyword>
<dbReference type="RefSeq" id="WP_092908796.1">
    <property type="nucleotide sequence ID" value="NZ_FOUZ01000011.1"/>
</dbReference>
<proteinExistence type="predicted"/>
<evidence type="ECO:0000313" key="1">
    <source>
        <dbReference type="EMBL" id="SFN38057.1"/>
    </source>
</evidence>
<organism evidence="1 2">
    <name type="scientific">Algoriella xinjiangensis</name>
    <dbReference type="NCBI Taxonomy" id="684065"/>
    <lineage>
        <taxon>Bacteria</taxon>
        <taxon>Pseudomonadati</taxon>
        <taxon>Bacteroidota</taxon>
        <taxon>Flavobacteriia</taxon>
        <taxon>Flavobacteriales</taxon>
        <taxon>Weeksellaceae</taxon>
        <taxon>Algoriella</taxon>
    </lineage>
</organism>
<name>A0A1I4YJ85_9FLAO</name>
<dbReference type="STRING" id="684065.SAMN05421738_11174"/>
<dbReference type="EMBL" id="FOUZ01000011">
    <property type="protein sequence ID" value="SFN38057.1"/>
    <property type="molecule type" value="Genomic_DNA"/>
</dbReference>
<evidence type="ECO:0008006" key="3">
    <source>
        <dbReference type="Google" id="ProtNLM"/>
    </source>
</evidence>
<gene>
    <name evidence="1" type="ORF">SAMN05421738_11174</name>
</gene>
<dbReference type="PROSITE" id="PS51257">
    <property type="entry name" value="PROKAR_LIPOPROTEIN"/>
    <property type="match status" value="1"/>
</dbReference>